<dbReference type="Pfam" id="PF00707">
    <property type="entry name" value="IF3_C"/>
    <property type="match status" value="1"/>
</dbReference>
<dbReference type="PANTHER" id="PTHR10938:SF0">
    <property type="entry name" value="TRANSLATION INITIATION FACTOR IF-3, MITOCHONDRIAL"/>
    <property type="match status" value="1"/>
</dbReference>
<reference evidence="10" key="2">
    <citation type="journal article" date="2021" name="PeerJ">
        <title>Extensive microbial diversity within the chicken gut microbiome revealed by metagenomics and culture.</title>
        <authorList>
            <person name="Gilroy R."/>
            <person name="Ravi A."/>
            <person name="Getino M."/>
            <person name="Pursley I."/>
            <person name="Horton D.L."/>
            <person name="Alikhan N.F."/>
            <person name="Baker D."/>
            <person name="Gharbi K."/>
            <person name="Hall N."/>
            <person name="Watson M."/>
            <person name="Adriaenssens E.M."/>
            <person name="Foster-Nyarko E."/>
            <person name="Jarju S."/>
            <person name="Secka A."/>
            <person name="Antonio M."/>
            <person name="Oren A."/>
            <person name="Chaudhuri R.R."/>
            <person name="La Ragione R."/>
            <person name="Hildebrand F."/>
            <person name="Pallen M.J."/>
        </authorList>
    </citation>
    <scope>NUCLEOTIDE SEQUENCE</scope>
    <source>
        <strain evidence="10">11159</strain>
    </source>
</reference>
<feature type="domain" description="Translation initiation factor 3 C-terminal" evidence="8">
    <location>
        <begin position="99"/>
        <end position="184"/>
    </location>
</feature>
<evidence type="ECO:0000256" key="4">
    <source>
        <dbReference type="HAMAP-Rule" id="MF_00080"/>
    </source>
</evidence>
<evidence type="ECO:0000313" key="11">
    <source>
        <dbReference type="Proteomes" id="UP000823613"/>
    </source>
</evidence>
<dbReference type="Proteomes" id="UP000823613">
    <property type="component" value="Unassembled WGS sequence"/>
</dbReference>
<dbReference type="InterPro" id="IPR019813">
    <property type="entry name" value="Translation_initiation_fac3_CS"/>
</dbReference>
<dbReference type="InterPro" id="IPR019815">
    <property type="entry name" value="Translation_initiation_fac_3_C"/>
</dbReference>
<evidence type="ECO:0000256" key="7">
    <source>
        <dbReference type="SAM" id="MobiDB-lite"/>
    </source>
</evidence>
<accession>A0A9D9DM91</accession>
<dbReference type="AlphaFoldDB" id="A0A9D9DM91"/>
<comment type="caution">
    <text evidence="10">The sequence shown here is derived from an EMBL/GenBank/DDBJ whole genome shotgun (WGS) entry which is preliminary data.</text>
</comment>
<comment type="subunit">
    <text evidence="4 6">Monomer.</text>
</comment>
<dbReference type="GO" id="GO:0005829">
    <property type="term" value="C:cytosol"/>
    <property type="evidence" value="ECO:0007669"/>
    <property type="project" value="TreeGrafter"/>
</dbReference>
<dbReference type="PROSITE" id="PS00938">
    <property type="entry name" value="IF3"/>
    <property type="match status" value="1"/>
</dbReference>
<comment type="similarity">
    <text evidence="1 4 6">Belongs to the IF-3 family.</text>
</comment>
<sequence>MANFQNPQQDKNRKNDKQNSDIVNEKIHFKEVLVIGPNGESLGKMNRFAALKKAEEYDLDLLCVAPNANPPVCKIINYGKYRFEAQKKAKEAKKNQKIIEIKEIQLTPQIGEHDIQTKVKAAIRFLQDGNKIKVGVRFRGRQLTHVEVGEDVLNKFIDYVKDYSVIEKAPSLDGKWLTCTLASKIKK</sequence>
<dbReference type="InterPro" id="IPR036788">
    <property type="entry name" value="T_IF-3_C_sf"/>
</dbReference>
<evidence type="ECO:0000256" key="5">
    <source>
        <dbReference type="NCBIfam" id="TIGR00168"/>
    </source>
</evidence>
<keyword evidence="2 4" id="KW-0396">Initiation factor</keyword>
<dbReference type="NCBIfam" id="TIGR00168">
    <property type="entry name" value="infC"/>
    <property type="match status" value="1"/>
</dbReference>
<name>A0A9D9DM91_9BACL</name>
<evidence type="ECO:0000259" key="8">
    <source>
        <dbReference type="Pfam" id="PF00707"/>
    </source>
</evidence>
<protein>
    <recommendedName>
        <fullName evidence="4 5">Translation initiation factor IF-3</fullName>
    </recommendedName>
</protein>
<keyword evidence="3 4" id="KW-0648">Protein biosynthesis</keyword>
<gene>
    <name evidence="4" type="primary">infC</name>
    <name evidence="10" type="ORF">IAC58_03605</name>
</gene>
<organism evidence="10 11">
    <name type="scientific">Candidatus Onthovivens merdipullorum</name>
    <dbReference type="NCBI Taxonomy" id="2840889"/>
    <lineage>
        <taxon>Bacteria</taxon>
        <taxon>Bacillati</taxon>
        <taxon>Bacillota</taxon>
        <taxon>Bacilli</taxon>
        <taxon>Bacillales</taxon>
        <taxon>Candidatus Onthovivens</taxon>
    </lineage>
</organism>
<dbReference type="GO" id="GO:0016020">
    <property type="term" value="C:membrane"/>
    <property type="evidence" value="ECO:0007669"/>
    <property type="project" value="TreeGrafter"/>
</dbReference>
<feature type="domain" description="Translation initiation factor 3 N-terminal" evidence="9">
    <location>
        <begin position="23"/>
        <end position="92"/>
    </location>
</feature>
<dbReference type="SUPFAM" id="SSF55200">
    <property type="entry name" value="Translation initiation factor IF3, C-terminal domain"/>
    <property type="match status" value="1"/>
</dbReference>
<evidence type="ECO:0000256" key="6">
    <source>
        <dbReference type="RuleBase" id="RU000646"/>
    </source>
</evidence>
<evidence type="ECO:0000256" key="2">
    <source>
        <dbReference type="ARBA" id="ARBA00022540"/>
    </source>
</evidence>
<comment type="subcellular location">
    <subcellularLocation>
        <location evidence="4 6">Cytoplasm</location>
    </subcellularLocation>
</comment>
<dbReference type="InterPro" id="IPR036787">
    <property type="entry name" value="T_IF-3_N_sf"/>
</dbReference>
<dbReference type="GO" id="GO:0032790">
    <property type="term" value="P:ribosome disassembly"/>
    <property type="evidence" value="ECO:0007669"/>
    <property type="project" value="TreeGrafter"/>
</dbReference>
<feature type="compositionally biased region" description="Basic and acidic residues" evidence="7">
    <location>
        <begin position="10"/>
        <end position="21"/>
    </location>
</feature>
<comment type="function">
    <text evidence="4 6">IF-3 binds to the 30S ribosomal subunit and shifts the equilibrium between 70S ribosomes and their 50S and 30S subunits in favor of the free subunits, thus enhancing the availability of 30S subunits on which protein synthesis initiation begins.</text>
</comment>
<dbReference type="HAMAP" id="MF_00080">
    <property type="entry name" value="IF_3"/>
    <property type="match status" value="1"/>
</dbReference>
<dbReference type="Pfam" id="PF05198">
    <property type="entry name" value="IF3_N"/>
    <property type="match status" value="1"/>
</dbReference>
<evidence type="ECO:0000256" key="1">
    <source>
        <dbReference type="ARBA" id="ARBA00005439"/>
    </source>
</evidence>
<dbReference type="Gene3D" id="3.30.110.10">
    <property type="entry name" value="Translation initiation factor 3 (IF-3), C-terminal domain"/>
    <property type="match status" value="1"/>
</dbReference>
<dbReference type="GO" id="GO:0043022">
    <property type="term" value="F:ribosome binding"/>
    <property type="evidence" value="ECO:0007669"/>
    <property type="project" value="TreeGrafter"/>
</dbReference>
<dbReference type="InterPro" id="IPR001288">
    <property type="entry name" value="Translation_initiation_fac_3"/>
</dbReference>
<dbReference type="PANTHER" id="PTHR10938">
    <property type="entry name" value="TRANSLATION INITIATION FACTOR IF-3"/>
    <property type="match status" value="1"/>
</dbReference>
<dbReference type="FunFam" id="3.30.110.10:FF:000001">
    <property type="entry name" value="Translation initiation factor IF-3"/>
    <property type="match status" value="1"/>
</dbReference>
<proteinExistence type="inferred from homology"/>
<reference evidence="10" key="1">
    <citation type="submission" date="2020-10" db="EMBL/GenBank/DDBJ databases">
        <authorList>
            <person name="Gilroy R."/>
        </authorList>
    </citation>
    <scope>NUCLEOTIDE SEQUENCE</scope>
    <source>
        <strain evidence="10">11159</strain>
    </source>
</reference>
<dbReference type="EMBL" id="JADIMY010000077">
    <property type="protein sequence ID" value="MBO8427619.1"/>
    <property type="molecule type" value="Genomic_DNA"/>
</dbReference>
<keyword evidence="4" id="KW-0963">Cytoplasm</keyword>
<dbReference type="SUPFAM" id="SSF54364">
    <property type="entry name" value="Translation initiation factor IF3, N-terminal domain"/>
    <property type="match status" value="1"/>
</dbReference>
<feature type="region of interest" description="Disordered" evidence="7">
    <location>
        <begin position="1"/>
        <end position="21"/>
    </location>
</feature>
<dbReference type="InterPro" id="IPR019814">
    <property type="entry name" value="Translation_initiation_fac_3_N"/>
</dbReference>
<dbReference type="GO" id="GO:0003743">
    <property type="term" value="F:translation initiation factor activity"/>
    <property type="evidence" value="ECO:0007669"/>
    <property type="project" value="UniProtKB-UniRule"/>
</dbReference>
<dbReference type="Gene3D" id="3.10.20.80">
    <property type="entry name" value="Translation initiation factor 3 (IF-3), N-terminal domain"/>
    <property type="match status" value="1"/>
</dbReference>
<evidence type="ECO:0000256" key="3">
    <source>
        <dbReference type="ARBA" id="ARBA00022917"/>
    </source>
</evidence>
<evidence type="ECO:0000313" key="10">
    <source>
        <dbReference type="EMBL" id="MBO8427619.1"/>
    </source>
</evidence>
<evidence type="ECO:0000259" key="9">
    <source>
        <dbReference type="Pfam" id="PF05198"/>
    </source>
</evidence>